<keyword evidence="7 13" id="KW-0472">Membrane</keyword>
<evidence type="ECO:0000256" key="11">
    <source>
        <dbReference type="ARBA" id="ARBA00051243"/>
    </source>
</evidence>
<dbReference type="Pfam" id="PF00089">
    <property type="entry name" value="Trypsin"/>
    <property type="match status" value="1"/>
</dbReference>
<feature type="domain" description="Protein kinase" evidence="14">
    <location>
        <begin position="414"/>
        <end position="729"/>
    </location>
</feature>
<dbReference type="PROSITE" id="PS50240">
    <property type="entry name" value="TRYPSIN_DOM"/>
    <property type="match status" value="1"/>
</dbReference>
<dbReference type="InterPro" id="IPR001314">
    <property type="entry name" value="Peptidase_S1A"/>
</dbReference>
<evidence type="ECO:0000256" key="6">
    <source>
        <dbReference type="ARBA" id="ARBA00022840"/>
    </source>
</evidence>
<keyword evidence="3" id="KW-0808">Transferase</keyword>
<keyword evidence="16" id="KW-0675">Receptor</keyword>
<dbReference type="PROSITE" id="PS00109">
    <property type="entry name" value="PROTEIN_KINASE_TYR"/>
    <property type="match status" value="1"/>
</dbReference>
<dbReference type="Pfam" id="PF07714">
    <property type="entry name" value="PK_Tyr_Ser-Thr"/>
    <property type="match status" value="1"/>
</dbReference>
<dbReference type="GO" id="GO:0012505">
    <property type="term" value="C:endomembrane system"/>
    <property type="evidence" value="ECO:0007669"/>
    <property type="project" value="UniProtKB-SubCell"/>
</dbReference>
<dbReference type="CDD" id="cd00192">
    <property type="entry name" value="PTKc"/>
    <property type="match status" value="1"/>
</dbReference>
<dbReference type="Gene3D" id="1.10.510.10">
    <property type="entry name" value="Transferase(Phosphotransferase) domain 1"/>
    <property type="match status" value="1"/>
</dbReference>
<dbReference type="FunFam" id="2.40.10.10:FF:000002">
    <property type="entry name" value="Transmembrane protease serine"/>
    <property type="match status" value="1"/>
</dbReference>
<dbReference type="PANTHER" id="PTHR24416">
    <property type="entry name" value="TYROSINE-PROTEIN KINASE RECEPTOR"/>
    <property type="match status" value="1"/>
</dbReference>
<dbReference type="SUPFAM" id="SSF56112">
    <property type="entry name" value="Protein kinase-like (PK-like)"/>
    <property type="match status" value="1"/>
</dbReference>
<dbReference type="InterPro" id="IPR050122">
    <property type="entry name" value="RTK"/>
</dbReference>
<evidence type="ECO:0000256" key="5">
    <source>
        <dbReference type="ARBA" id="ARBA00022777"/>
    </source>
</evidence>
<gene>
    <name evidence="16" type="ORF">BV898_02664</name>
</gene>
<evidence type="ECO:0000256" key="10">
    <source>
        <dbReference type="ARBA" id="ARBA00024195"/>
    </source>
</evidence>
<dbReference type="GO" id="GO:0004252">
    <property type="term" value="F:serine-type endopeptidase activity"/>
    <property type="evidence" value="ECO:0007669"/>
    <property type="project" value="InterPro"/>
</dbReference>
<evidence type="ECO:0000259" key="14">
    <source>
        <dbReference type="PROSITE" id="PS50011"/>
    </source>
</evidence>
<dbReference type="InterPro" id="IPR020635">
    <property type="entry name" value="Tyr_kinase_cat_dom"/>
</dbReference>
<organism evidence="16 17">
    <name type="scientific">Hypsibius exemplaris</name>
    <name type="common">Freshwater tardigrade</name>
    <dbReference type="NCBI Taxonomy" id="2072580"/>
    <lineage>
        <taxon>Eukaryota</taxon>
        <taxon>Metazoa</taxon>
        <taxon>Ecdysozoa</taxon>
        <taxon>Tardigrada</taxon>
        <taxon>Eutardigrada</taxon>
        <taxon>Parachela</taxon>
        <taxon>Hypsibioidea</taxon>
        <taxon>Hypsibiidae</taxon>
        <taxon>Hypsibius</taxon>
    </lineage>
</organism>
<dbReference type="GO" id="GO:0051130">
    <property type="term" value="P:positive regulation of cellular component organization"/>
    <property type="evidence" value="ECO:0007669"/>
    <property type="project" value="UniProtKB-ARBA"/>
</dbReference>
<dbReference type="PROSITE" id="PS50011">
    <property type="entry name" value="PROTEIN_KINASE_DOM"/>
    <property type="match status" value="1"/>
</dbReference>
<dbReference type="InterPro" id="IPR011009">
    <property type="entry name" value="Kinase-like_dom_sf"/>
</dbReference>
<protein>
    <submittedName>
        <fullName evidence="16">Macrophage colony-stimulating factor 1 receptor 2</fullName>
    </submittedName>
</protein>
<dbReference type="EMBL" id="MTYJ01000011">
    <property type="protein sequence ID" value="OQV23546.1"/>
    <property type="molecule type" value="Genomic_DNA"/>
</dbReference>
<evidence type="ECO:0000256" key="4">
    <source>
        <dbReference type="ARBA" id="ARBA00022741"/>
    </source>
</evidence>
<feature type="binding site" evidence="12">
    <location>
        <position position="451"/>
    </location>
    <ligand>
        <name>ATP</name>
        <dbReference type="ChEBI" id="CHEBI:30616"/>
    </ligand>
</feature>
<evidence type="ECO:0000256" key="9">
    <source>
        <dbReference type="ARBA" id="ARBA00023157"/>
    </source>
</evidence>
<sequence>MIGIFFPQEVAAPGADADICGVPVITPDALGPSPISRIVGGQEAKPHSWPWHASIEQRAIHPERDQGALRCGATIIGRQTLLTTAECALFKINSEGNFSSTFVVRVGDYNRSTVGKIESVHNVSHVTVHPNYNGIMGNLDYDIAILHLQNPLEFIDEVSPICLPRVDRDPKNGEDCVATGFGTTQSSFTATSQSSFAASSRTLQQITLQTVSRKICSDNYVNQPSQLTDRMICASARGKDTCQGDGGGPLVWRSGIVSYELIGITSWGSGCGLIGKPGVFVRVGSFVRWVLEHSNDNSIQCSGSETQAPTVVTMLTSTTANTETSPIANDSWKVILGSVLCVVFILALLFVAAFLRIRRKRQRYQRGTMKRVEVSRPNHYGFDLRSTCDGNSHIQSILSQYSKLLDVNPKDLEIRTDEMLGRGEFGIVFKGIAHRLPTISDVKGPTVVAVKTTINPADKEQHTLLASEFKVMMKAGRHINIVNILGILQLDKLYMVLEFCQLGSLLMYIRNRRTDAVYSHVHEDGTLLPCDPVAMSKMWSLLCEREDRPPDQTAEKMQEAILSTGDLVKFSHQIARGMEYLTSRCIIHRDLAARNVLVAHHRILKISDFGLAKHGGETYTVSNASVALPILWMPPDALLNREFSEKSDVWSFGILLWEIFSLGQVPFDLPNVVKFSAAAFGEWLLEGHQMARPPGAPLAIYDVMQLCWNLQAADRPNFSTIWKTLDDLVRNAAEESATYLPLDESAETFQLNGDFLELDREMEKYIQKENSTTDRSITQGLQKVTQLILQMDPEA</sequence>
<evidence type="ECO:0000256" key="1">
    <source>
        <dbReference type="ARBA" id="ARBA00004167"/>
    </source>
</evidence>
<dbReference type="PRINTS" id="PR00722">
    <property type="entry name" value="CHYMOTRYPSIN"/>
</dbReference>
<dbReference type="SMART" id="SM00219">
    <property type="entry name" value="TyrKc"/>
    <property type="match status" value="1"/>
</dbReference>
<dbReference type="SUPFAM" id="SSF50494">
    <property type="entry name" value="Trypsin-like serine proteases"/>
    <property type="match status" value="1"/>
</dbReference>
<keyword evidence="8" id="KW-0829">Tyrosine-protein kinase</keyword>
<dbReference type="Proteomes" id="UP000192578">
    <property type="component" value="Unassembled WGS sequence"/>
</dbReference>
<keyword evidence="13" id="KW-1133">Transmembrane helix</keyword>
<dbReference type="InterPro" id="IPR001254">
    <property type="entry name" value="Trypsin_dom"/>
</dbReference>
<feature type="domain" description="Peptidase S1" evidence="15">
    <location>
        <begin position="38"/>
        <end position="295"/>
    </location>
</feature>
<dbReference type="GO" id="GO:0050793">
    <property type="term" value="P:regulation of developmental process"/>
    <property type="evidence" value="ECO:0007669"/>
    <property type="project" value="UniProtKB-ARBA"/>
</dbReference>
<evidence type="ECO:0000256" key="8">
    <source>
        <dbReference type="ARBA" id="ARBA00023137"/>
    </source>
</evidence>
<evidence type="ECO:0000256" key="2">
    <source>
        <dbReference type="ARBA" id="ARBA00004308"/>
    </source>
</evidence>
<dbReference type="FunFam" id="1.10.510.10:FF:001512">
    <property type="entry name" value="Receptor tyrosine-protein kinase erbB-2"/>
    <property type="match status" value="1"/>
</dbReference>
<evidence type="ECO:0000256" key="12">
    <source>
        <dbReference type="PROSITE-ProRule" id="PRU10141"/>
    </source>
</evidence>
<reference evidence="17" key="1">
    <citation type="submission" date="2017-01" db="EMBL/GenBank/DDBJ databases">
        <title>Comparative genomics of anhydrobiosis in the tardigrade Hypsibius dujardini.</title>
        <authorList>
            <person name="Yoshida Y."/>
            <person name="Koutsovoulos G."/>
            <person name="Laetsch D."/>
            <person name="Stevens L."/>
            <person name="Kumar S."/>
            <person name="Horikawa D."/>
            <person name="Ishino K."/>
            <person name="Komine S."/>
            <person name="Tomita M."/>
            <person name="Blaxter M."/>
            <person name="Arakawa K."/>
        </authorList>
    </citation>
    <scope>NUCLEOTIDE SEQUENCE [LARGE SCALE GENOMIC DNA]</scope>
    <source>
        <strain evidence="17">Z151</strain>
    </source>
</reference>
<dbReference type="GO" id="GO:0005886">
    <property type="term" value="C:plasma membrane"/>
    <property type="evidence" value="ECO:0007669"/>
    <property type="project" value="TreeGrafter"/>
</dbReference>
<evidence type="ECO:0000256" key="3">
    <source>
        <dbReference type="ARBA" id="ARBA00022679"/>
    </source>
</evidence>
<dbReference type="InterPro" id="IPR001245">
    <property type="entry name" value="Ser-Thr/Tyr_kinase_cat_dom"/>
</dbReference>
<keyword evidence="4 12" id="KW-0547">Nucleotide-binding</keyword>
<comment type="subcellular location">
    <subcellularLocation>
        <location evidence="2">Endomembrane system</location>
    </subcellularLocation>
    <subcellularLocation>
        <location evidence="1">Membrane</location>
        <topology evidence="1">Single-pass membrane protein</topology>
    </subcellularLocation>
</comment>
<keyword evidence="9" id="KW-1015">Disulfide bond</keyword>
<comment type="caution">
    <text evidence="16">The sequence shown here is derived from an EMBL/GenBank/DDBJ whole genome shotgun (WGS) entry which is preliminary data.</text>
</comment>
<dbReference type="Gene3D" id="2.40.10.10">
    <property type="entry name" value="Trypsin-like serine proteases"/>
    <property type="match status" value="1"/>
</dbReference>
<dbReference type="PROSITE" id="PS00107">
    <property type="entry name" value="PROTEIN_KINASE_ATP"/>
    <property type="match status" value="1"/>
</dbReference>
<dbReference type="AlphaFoldDB" id="A0A1W0X7L6"/>
<keyword evidence="13" id="KW-0812">Transmembrane</keyword>
<dbReference type="CDD" id="cd00190">
    <property type="entry name" value="Tryp_SPc"/>
    <property type="match status" value="1"/>
</dbReference>
<proteinExistence type="inferred from homology"/>
<evidence type="ECO:0000259" key="15">
    <source>
        <dbReference type="PROSITE" id="PS50240"/>
    </source>
</evidence>
<keyword evidence="17" id="KW-1185">Reference proteome</keyword>
<evidence type="ECO:0000313" key="16">
    <source>
        <dbReference type="EMBL" id="OQV23546.1"/>
    </source>
</evidence>
<evidence type="ECO:0000313" key="17">
    <source>
        <dbReference type="Proteomes" id="UP000192578"/>
    </source>
</evidence>
<name>A0A1W0X7L6_HYPEX</name>
<dbReference type="GO" id="GO:0043235">
    <property type="term" value="C:receptor complex"/>
    <property type="evidence" value="ECO:0007669"/>
    <property type="project" value="TreeGrafter"/>
</dbReference>
<accession>A0A1W0X7L6</accession>
<dbReference type="GO" id="GO:0007169">
    <property type="term" value="P:cell surface receptor protein tyrosine kinase signaling pathway"/>
    <property type="evidence" value="ECO:0007669"/>
    <property type="project" value="TreeGrafter"/>
</dbReference>
<dbReference type="InterPro" id="IPR043504">
    <property type="entry name" value="Peptidase_S1_PA_chymotrypsin"/>
</dbReference>
<dbReference type="Gene3D" id="3.30.200.20">
    <property type="entry name" value="Phosphorylase Kinase, domain 1"/>
    <property type="match status" value="1"/>
</dbReference>
<dbReference type="InterPro" id="IPR008266">
    <property type="entry name" value="Tyr_kinase_AS"/>
</dbReference>
<dbReference type="PANTHER" id="PTHR24416:SF600">
    <property type="entry name" value="PDGF- AND VEGF-RECEPTOR RELATED, ISOFORM J"/>
    <property type="match status" value="1"/>
</dbReference>
<feature type="transmembrane region" description="Helical" evidence="13">
    <location>
        <begin position="334"/>
        <end position="355"/>
    </location>
</feature>
<keyword evidence="5" id="KW-0418">Kinase</keyword>
<dbReference type="SMART" id="SM00020">
    <property type="entry name" value="Tryp_SPc"/>
    <property type="match status" value="1"/>
</dbReference>
<dbReference type="GO" id="GO:0004714">
    <property type="term" value="F:transmembrane receptor protein tyrosine kinase activity"/>
    <property type="evidence" value="ECO:0007669"/>
    <property type="project" value="UniProtKB-EC"/>
</dbReference>
<dbReference type="GO" id="GO:0006508">
    <property type="term" value="P:proteolysis"/>
    <property type="evidence" value="ECO:0007669"/>
    <property type="project" value="InterPro"/>
</dbReference>
<dbReference type="InterPro" id="IPR000719">
    <property type="entry name" value="Prot_kinase_dom"/>
</dbReference>
<dbReference type="GO" id="GO:0005524">
    <property type="term" value="F:ATP binding"/>
    <property type="evidence" value="ECO:0007669"/>
    <property type="project" value="UniProtKB-UniRule"/>
</dbReference>
<dbReference type="GO" id="GO:0048468">
    <property type="term" value="P:cell development"/>
    <property type="evidence" value="ECO:0007669"/>
    <property type="project" value="UniProtKB-ARBA"/>
</dbReference>
<comment type="catalytic activity">
    <reaction evidence="11">
        <text>L-tyrosyl-[protein] + ATP = O-phospho-L-tyrosyl-[protein] + ADP + H(+)</text>
        <dbReference type="Rhea" id="RHEA:10596"/>
        <dbReference type="Rhea" id="RHEA-COMP:10136"/>
        <dbReference type="Rhea" id="RHEA-COMP:20101"/>
        <dbReference type="ChEBI" id="CHEBI:15378"/>
        <dbReference type="ChEBI" id="CHEBI:30616"/>
        <dbReference type="ChEBI" id="CHEBI:46858"/>
        <dbReference type="ChEBI" id="CHEBI:61978"/>
        <dbReference type="ChEBI" id="CHEBI:456216"/>
        <dbReference type="EC" id="2.7.10.1"/>
    </reaction>
</comment>
<evidence type="ECO:0000256" key="13">
    <source>
        <dbReference type="SAM" id="Phobius"/>
    </source>
</evidence>
<dbReference type="OrthoDB" id="1668230at2759"/>
<evidence type="ECO:0000256" key="7">
    <source>
        <dbReference type="ARBA" id="ARBA00023136"/>
    </source>
</evidence>
<dbReference type="InterPro" id="IPR009003">
    <property type="entry name" value="Peptidase_S1_PA"/>
</dbReference>
<keyword evidence="6 12" id="KW-0067">ATP-binding</keyword>
<dbReference type="GO" id="GO:0030182">
    <property type="term" value="P:neuron differentiation"/>
    <property type="evidence" value="ECO:0007669"/>
    <property type="project" value="UniProtKB-ARBA"/>
</dbReference>
<comment type="similarity">
    <text evidence="10">Belongs to the peptidase S1 family. CLIP subfamily.</text>
</comment>
<dbReference type="InterPro" id="IPR017441">
    <property type="entry name" value="Protein_kinase_ATP_BS"/>
</dbReference>